<accession>A0A0E9NBY1</accession>
<dbReference type="Proteomes" id="UP000033140">
    <property type="component" value="Unassembled WGS sequence"/>
</dbReference>
<dbReference type="InterPro" id="IPR018562">
    <property type="entry name" value="ARS-binding_2"/>
</dbReference>
<dbReference type="STRING" id="698492.A0A0E9NBY1"/>
<organism evidence="3 4">
    <name type="scientific">Saitoella complicata (strain BCRC 22490 / CBS 7301 / JCM 7358 / NBRC 10748 / NRRL Y-17804)</name>
    <dbReference type="NCBI Taxonomy" id="698492"/>
    <lineage>
        <taxon>Eukaryota</taxon>
        <taxon>Fungi</taxon>
        <taxon>Dikarya</taxon>
        <taxon>Ascomycota</taxon>
        <taxon>Taphrinomycotina</taxon>
        <taxon>Taphrinomycotina incertae sedis</taxon>
        <taxon>Saitoella</taxon>
    </lineage>
</organism>
<comment type="caution">
    <text evidence="3">The sequence shown here is derived from an EMBL/GenBank/DDBJ whole genome shotgun (WGS) entry which is preliminary data.</text>
</comment>
<dbReference type="Pfam" id="PF09441">
    <property type="entry name" value="Abp2"/>
    <property type="match status" value="1"/>
</dbReference>
<feature type="region of interest" description="Disordered" evidence="2">
    <location>
        <begin position="29"/>
        <end position="76"/>
    </location>
</feature>
<sequence>MDDMDFLGTSGSFTARLQLDDLAWAQQWEGEDYNSQDDADFVDDDDEEEEDEDSDVPSDDLELESEGVFGNDDDGSYGIDRVNATFSAEQLNGTSAGFADDQSFQQSFLAQQIAQSSPAFTEMSPRTSIVTAAPPDFQAPELPIRPRIAMKAPAHLGNTFTHGASAIEDNSEQSIMPQQPIIATRFTAHDVLNNKIRRCSPSAIQNQNAIQNQRTPFPHVPPTDRHLPDCSNPTPEKFTRMYVDFIIYCNPAVPLTHRTTPLEEAFNSVPKSDDKSFPIWDVFELHKRLQSGEIKNWASLAAELGVRRPTKQNKQKLTQYGHKLKKWLKQMHIDAFFAYLEGKESEYFTLIPGVQADGEFIDERDGVAKKDDLALIALYRDIKSTKRGRKPRPDKEEDMSVAARAIKRARTMDYTDSEADSPMTGTPSMDPAAAQLSGNVAAPSCNVGDALTGQSPSTFGMPPPAVTTGFHPANLRIPVEGRHALDQDALFQARLAQTGQATMNASKSVLLQLLSRLSLSSPGAARIMAELSLVTRDGDDGKVGLLAGLAAALVERGNIVDVKLDKNGSRGVDALFTVQMGDVKALYRVGVEGGTGNLMVTQADILASERGEEDGPEASVSAGEELSKAKQRIEELEKMLRQKEDDLEQLKMRVLRAVM</sequence>
<evidence type="ECO:0000313" key="4">
    <source>
        <dbReference type="Proteomes" id="UP000033140"/>
    </source>
</evidence>
<evidence type="ECO:0000313" key="3">
    <source>
        <dbReference type="EMBL" id="GAO47362.1"/>
    </source>
</evidence>
<reference evidence="3 4" key="3">
    <citation type="journal article" date="2015" name="Genome Announc.">
        <title>Draft Genome Sequence of the Archiascomycetous Yeast Saitoella complicata.</title>
        <authorList>
            <person name="Yamauchi K."/>
            <person name="Kondo S."/>
            <person name="Hamamoto M."/>
            <person name="Takahashi Y."/>
            <person name="Ogura Y."/>
            <person name="Hayashi T."/>
            <person name="Nishida H."/>
        </authorList>
    </citation>
    <scope>NUCLEOTIDE SEQUENCE [LARGE SCALE GENOMIC DNA]</scope>
    <source>
        <strain evidence="3 4">NRRL Y-17804</strain>
    </source>
</reference>
<evidence type="ECO:0000256" key="1">
    <source>
        <dbReference type="SAM" id="Coils"/>
    </source>
</evidence>
<feature type="coiled-coil region" evidence="1">
    <location>
        <begin position="619"/>
        <end position="653"/>
    </location>
</feature>
<reference evidence="3 4" key="2">
    <citation type="journal article" date="2014" name="J. Gen. Appl. Microbiol.">
        <title>The early diverging ascomycetous budding yeast Saitoella complicata has three histone deacetylases belonging to the Clr6, Hos2, and Rpd3 lineages.</title>
        <authorList>
            <person name="Nishida H."/>
            <person name="Matsumoto T."/>
            <person name="Kondo S."/>
            <person name="Hamamoto M."/>
            <person name="Yoshikawa H."/>
        </authorList>
    </citation>
    <scope>NUCLEOTIDE SEQUENCE [LARGE SCALE GENOMIC DNA]</scope>
    <source>
        <strain evidence="3 4">NRRL Y-17804</strain>
    </source>
</reference>
<dbReference type="GO" id="GO:0003688">
    <property type="term" value="F:DNA replication origin binding"/>
    <property type="evidence" value="ECO:0007669"/>
    <property type="project" value="TreeGrafter"/>
</dbReference>
<protein>
    <submittedName>
        <fullName evidence="3">Uncharacterized protein</fullName>
    </submittedName>
</protein>
<gene>
    <name evidence="3" type="ORF">G7K_1570-t1</name>
</gene>
<dbReference type="CDD" id="cd14686">
    <property type="entry name" value="bZIP"/>
    <property type="match status" value="1"/>
</dbReference>
<dbReference type="EMBL" id="BACD03000008">
    <property type="protein sequence ID" value="GAO47362.1"/>
    <property type="molecule type" value="Genomic_DNA"/>
</dbReference>
<reference evidence="3 4" key="1">
    <citation type="journal article" date="2011" name="J. Gen. Appl. Microbiol.">
        <title>Draft genome sequencing of the enigmatic yeast Saitoella complicata.</title>
        <authorList>
            <person name="Nishida H."/>
            <person name="Hamamoto M."/>
            <person name="Sugiyama J."/>
        </authorList>
    </citation>
    <scope>NUCLEOTIDE SEQUENCE [LARGE SCALE GENOMIC DNA]</scope>
    <source>
        <strain evidence="3 4">NRRL Y-17804</strain>
    </source>
</reference>
<keyword evidence="1" id="KW-0175">Coiled coil</keyword>
<dbReference type="PANTHER" id="PTHR42048">
    <property type="entry name" value="ARS-BINDING PROTEIN 2"/>
    <property type="match status" value="1"/>
</dbReference>
<name>A0A0E9NBY1_SAICN</name>
<proteinExistence type="predicted"/>
<evidence type="ECO:0000256" key="2">
    <source>
        <dbReference type="SAM" id="MobiDB-lite"/>
    </source>
</evidence>
<feature type="compositionally biased region" description="Acidic residues" evidence="2">
    <location>
        <begin position="29"/>
        <end position="75"/>
    </location>
</feature>
<dbReference type="AlphaFoldDB" id="A0A0E9NBY1"/>
<keyword evidence="4" id="KW-1185">Reference proteome</keyword>
<dbReference type="PANTHER" id="PTHR42048:SF1">
    <property type="entry name" value="ARS-BINDING PROTEIN 2"/>
    <property type="match status" value="1"/>
</dbReference>